<evidence type="ECO:0000313" key="9">
    <source>
        <dbReference type="Proteomes" id="UP001141327"/>
    </source>
</evidence>
<keyword evidence="1" id="KW-0805">Transcription regulation</keyword>
<sequence length="619" mass="67235">MSEPDNKGEHGQGGGGRWTSEELHLYQQGLEIYGRDYRAVAQHIGTRTPVQVRVKTTNYFIRLLAEGKSLPEKVRQTGKGIGWTLSGRPLDLDGYAARAHLTPEMRLRLSKLHRPLEFFASSLMKKSPDDGGEDSATIVIATALGHTPLPGPTGRPTLHPTRFPVSDYLTPGDLPQTPEFKALSEDEGLALDEVLRSPQLTTTAPGLPPTRPEPAREDEDEDEDAERRLHPRHPIQAPRPCLGSMEHGWALAFPESSSDENEGGNGKDDESEASSSSTTTVENPLHRTCPVSATSLGPLEAIRRPTGRGTADPPRRSVPALPPPATTIRSAIPVQAAHSAAPIGSPATTASVQAAAHPGAPIGSPATPASPRLGPSRRPSRGTHWLTSHPPATIICPSHGTANPRSCCPNGPLERPSSPGLPVTATALGSSGTGPWPHRTRIIIIPAASHRSHHRRTHIIIPAATHFKSTYTRIITIIPHHHSRASIRPSAACPHIGIIGIILWARDQSAIRAPISHTRGCPIPTAGFSGPDITARQQHCRIIDQHEDPHVTHPRILDQHDIQRQHHHIVANAQHISLIDHPDDSHGIGHDHHHHHHHRNIIERQDDSCHDDQDHESFR</sequence>
<dbReference type="PROSITE" id="PS51293">
    <property type="entry name" value="SANT"/>
    <property type="match status" value="1"/>
</dbReference>
<feature type="region of interest" description="Disordered" evidence="5">
    <location>
        <begin position="145"/>
        <end position="179"/>
    </location>
</feature>
<dbReference type="InterPro" id="IPR009057">
    <property type="entry name" value="Homeodomain-like_sf"/>
</dbReference>
<feature type="region of interest" description="Disordered" evidence="5">
    <location>
        <begin position="584"/>
        <end position="619"/>
    </location>
</feature>
<dbReference type="Pfam" id="PF00249">
    <property type="entry name" value="Myb_DNA-binding"/>
    <property type="match status" value="1"/>
</dbReference>
<evidence type="ECO:0000259" key="6">
    <source>
        <dbReference type="PROSITE" id="PS51293"/>
    </source>
</evidence>
<gene>
    <name evidence="8" type="ORF">PAPYR_8149</name>
</gene>
<keyword evidence="9" id="KW-1185">Reference proteome</keyword>
<keyword evidence="4" id="KW-0539">Nucleus</keyword>
<dbReference type="Proteomes" id="UP001141327">
    <property type="component" value="Unassembled WGS sequence"/>
</dbReference>
<dbReference type="InterPro" id="IPR001005">
    <property type="entry name" value="SANT/Myb"/>
</dbReference>
<feature type="compositionally biased region" description="Basic and acidic residues" evidence="5">
    <location>
        <begin position="600"/>
        <end position="619"/>
    </location>
</feature>
<organism evidence="8 9">
    <name type="scientific">Paratrimastix pyriformis</name>
    <dbReference type="NCBI Taxonomy" id="342808"/>
    <lineage>
        <taxon>Eukaryota</taxon>
        <taxon>Metamonada</taxon>
        <taxon>Preaxostyla</taxon>
        <taxon>Paratrimastigidae</taxon>
        <taxon>Paratrimastix</taxon>
    </lineage>
</organism>
<name>A0ABQ8UBA7_9EUKA</name>
<dbReference type="CDD" id="cd00167">
    <property type="entry name" value="SANT"/>
    <property type="match status" value="1"/>
</dbReference>
<dbReference type="Gene3D" id="1.20.58.1880">
    <property type="match status" value="1"/>
</dbReference>
<dbReference type="PANTHER" id="PTHR12802">
    <property type="entry name" value="SWI/SNF COMPLEX-RELATED"/>
    <property type="match status" value="1"/>
</dbReference>
<feature type="domain" description="HTH myb-type" evidence="7">
    <location>
        <begin position="16"/>
        <end position="64"/>
    </location>
</feature>
<keyword evidence="2" id="KW-0238">DNA-binding</keyword>
<feature type="region of interest" description="Disordered" evidence="5">
    <location>
        <begin position="196"/>
        <end position="242"/>
    </location>
</feature>
<feature type="domain" description="SANT" evidence="6">
    <location>
        <begin position="13"/>
        <end position="64"/>
    </location>
</feature>
<evidence type="ECO:0000256" key="5">
    <source>
        <dbReference type="SAM" id="MobiDB-lite"/>
    </source>
</evidence>
<comment type="caution">
    <text evidence="8">The sequence shown here is derived from an EMBL/GenBank/DDBJ whole genome shotgun (WGS) entry which is preliminary data.</text>
</comment>
<protein>
    <recommendedName>
        <fullName evidence="10">Myb-like domain-containing protein</fullName>
    </recommendedName>
</protein>
<feature type="region of interest" description="Disordered" evidence="5">
    <location>
        <begin position="254"/>
        <end position="434"/>
    </location>
</feature>
<feature type="compositionally biased region" description="Low complexity" evidence="5">
    <location>
        <begin position="145"/>
        <end position="162"/>
    </location>
</feature>
<keyword evidence="3" id="KW-0804">Transcription</keyword>
<evidence type="ECO:0000259" key="7">
    <source>
        <dbReference type="PROSITE" id="PS51294"/>
    </source>
</evidence>
<feature type="compositionally biased region" description="Low complexity" evidence="5">
    <location>
        <begin position="273"/>
        <end position="282"/>
    </location>
</feature>
<evidence type="ECO:0000313" key="8">
    <source>
        <dbReference type="EMBL" id="KAJ4456582.1"/>
    </source>
</evidence>
<evidence type="ECO:0000256" key="3">
    <source>
        <dbReference type="ARBA" id="ARBA00023163"/>
    </source>
</evidence>
<evidence type="ECO:0008006" key="10">
    <source>
        <dbReference type="Google" id="ProtNLM"/>
    </source>
</evidence>
<reference evidence="8" key="1">
    <citation type="journal article" date="2022" name="bioRxiv">
        <title>Genomics of Preaxostyla Flagellates Illuminates Evolutionary Transitions and the Path Towards Mitochondrial Loss.</title>
        <authorList>
            <person name="Novak L.V.F."/>
            <person name="Treitli S.C."/>
            <person name="Pyrih J."/>
            <person name="Halakuc P."/>
            <person name="Pipaliya S.V."/>
            <person name="Vacek V."/>
            <person name="Brzon O."/>
            <person name="Soukal P."/>
            <person name="Eme L."/>
            <person name="Dacks J.B."/>
            <person name="Karnkowska A."/>
            <person name="Elias M."/>
            <person name="Hampl V."/>
        </authorList>
    </citation>
    <scope>NUCLEOTIDE SEQUENCE</scope>
    <source>
        <strain evidence="8">RCP-MX</strain>
    </source>
</reference>
<dbReference type="InterPro" id="IPR017930">
    <property type="entry name" value="Myb_dom"/>
</dbReference>
<dbReference type="SUPFAM" id="SSF46689">
    <property type="entry name" value="Homeodomain-like"/>
    <property type="match status" value="1"/>
</dbReference>
<dbReference type="InterPro" id="IPR017884">
    <property type="entry name" value="SANT_dom"/>
</dbReference>
<dbReference type="EMBL" id="JAPMOS010000066">
    <property type="protein sequence ID" value="KAJ4456582.1"/>
    <property type="molecule type" value="Genomic_DNA"/>
</dbReference>
<evidence type="ECO:0000256" key="4">
    <source>
        <dbReference type="ARBA" id="ARBA00023242"/>
    </source>
</evidence>
<dbReference type="PROSITE" id="PS51294">
    <property type="entry name" value="HTH_MYB"/>
    <property type="match status" value="1"/>
</dbReference>
<proteinExistence type="predicted"/>
<evidence type="ECO:0000256" key="2">
    <source>
        <dbReference type="ARBA" id="ARBA00023125"/>
    </source>
</evidence>
<evidence type="ECO:0000256" key="1">
    <source>
        <dbReference type="ARBA" id="ARBA00023015"/>
    </source>
</evidence>
<dbReference type="SMART" id="SM00717">
    <property type="entry name" value="SANT"/>
    <property type="match status" value="1"/>
</dbReference>
<accession>A0ABQ8UBA7</accession>